<dbReference type="PROSITE" id="PS51000">
    <property type="entry name" value="HTH_DEOR_2"/>
    <property type="match status" value="1"/>
</dbReference>
<dbReference type="Pfam" id="PF08220">
    <property type="entry name" value="HTH_DeoR"/>
    <property type="match status" value="1"/>
</dbReference>
<dbReference type="Gene3D" id="1.10.10.10">
    <property type="entry name" value="Winged helix-like DNA-binding domain superfamily/Winged helix DNA-binding domain"/>
    <property type="match status" value="1"/>
</dbReference>
<dbReference type="RefSeq" id="WP_076171057.1">
    <property type="nucleotide sequence ID" value="NZ_MRTP01000004.1"/>
</dbReference>
<dbReference type="GO" id="GO:0003700">
    <property type="term" value="F:DNA-binding transcription factor activity"/>
    <property type="evidence" value="ECO:0007669"/>
    <property type="project" value="InterPro"/>
</dbReference>
<dbReference type="InterPro" id="IPR036388">
    <property type="entry name" value="WH-like_DNA-bd_sf"/>
</dbReference>
<dbReference type="CDD" id="cd00090">
    <property type="entry name" value="HTH_ARSR"/>
    <property type="match status" value="1"/>
</dbReference>
<dbReference type="STRING" id="297318.BK138_17245"/>
<dbReference type="GO" id="GO:0003677">
    <property type="term" value="F:DNA binding"/>
    <property type="evidence" value="ECO:0007669"/>
    <property type="project" value="UniProtKB-KW"/>
</dbReference>
<evidence type="ECO:0000256" key="2">
    <source>
        <dbReference type="ARBA" id="ARBA00023125"/>
    </source>
</evidence>
<dbReference type="PANTHER" id="PTHR30363">
    <property type="entry name" value="HTH-TYPE TRANSCRIPTIONAL REGULATOR SRLR-RELATED"/>
    <property type="match status" value="1"/>
</dbReference>
<accession>A0A1R1EPA7</accession>
<dbReference type="InterPro" id="IPR011991">
    <property type="entry name" value="ArsR-like_HTH"/>
</dbReference>
<evidence type="ECO:0000313" key="7">
    <source>
        <dbReference type="Proteomes" id="UP000187172"/>
    </source>
</evidence>
<feature type="region of interest" description="Disordered" evidence="4">
    <location>
        <begin position="51"/>
        <end position="72"/>
    </location>
</feature>
<dbReference type="InterPro" id="IPR050313">
    <property type="entry name" value="Carb_Metab_HTH_regulators"/>
</dbReference>
<feature type="domain" description="HTH deoR-type" evidence="5">
    <location>
        <begin position="3"/>
        <end position="58"/>
    </location>
</feature>
<dbReference type="Proteomes" id="UP000187172">
    <property type="component" value="Unassembled WGS sequence"/>
</dbReference>
<dbReference type="InterPro" id="IPR037171">
    <property type="entry name" value="NagB/RpiA_transferase-like"/>
</dbReference>
<sequence length="256" mass="28099">MFATQRREKILEALQRDKQIVVKQLARELQVSEGTLRTDLRMLEEEGVLERTHGGAVPARTKPVPAEPRYPSRSELNYEEKRAIGTKAAELVTRGQCIILDASSSVLELAKALVEHDYLTVVTNGLEAATILNQNPRINVILVGGILRSGSKTIEGVLGKSILEGIHSDLFFTSAEGLSVREGMTDFSLYEAELKKLMIASSSKTVALVDHTKLGRRSIATSAKMEDIDVLITDEGADPEFLRQLGTTEVLIAPYL</sequence>
<evidence type="ECO:0000313" key="6">
    <source>
        <dbReference type="EMBL" id="OMF53582.1"/>
    </source>
</evidence>
<keyword evidence="1" id="KW-0805">Transcription regulation</keyword>
<dbReference type="InterPro" id="IPR001034">
    <property type="entry name" value="DeoR_HTH"/>
</dbReference>
<dbReference type="InterPro" id="IPR014036">
    <property type="entry name" value="DeoR-like_C"/>
</dbReference>
<dbReference type="AlphaFoldDB" id="A0A1R1EPA7"/>
<dbReference type="SUPFAM" id="SSF100950">
    <property type="entry name" value="NagB/RpiA/CoA transferase-like"/>
    <property type="match status" value="1"/>
</dbReference>
<dbReference type="Pfam" id="PF00455">
    <property type="entry name" value="DeoRC"/>
    <property type="match status" value="1"/>
</dbReference>
<dbReference type="Gene3D" id="3.40.50.1360">
    <property type="match status" value="1"/>
</dbReference>
<keyword evidence="2" id="KW-0238">DNA-binding</keyword>
<evidence type="ECO:0000256" key="4">
    <source>
        <dbReference type="SAM" id="MobiDB-lite"/>
    </source>
</evidence>
<comment type="caution">
    <text evidence="6">The sequence shown here is derived from an EMBL/GenBank/DDBJ whole genome shotgun (WGS) entry which is preliminary data.</text>
</comment>
<evidence type="ECO:0000256" key="3">
    <source>
        <dbReference type="ARBA" id="ARBA00023163"/>
    </source>
</evidence>
<dbReference type="PANTHER" id="PTHR30363:SF44">
    <property type="entry name" value="AGA OPERON TRANSCRIPTIONAL REPRESSOR-RELATED"/>
    <property type="match status" value="1"/>
</dbReference>
<evidence type="ECO:0000256" key="1">
    <source>
        <dbReference type="ARBA" id="ARBA00023015"/>
    </source>
</evidence>
<keyword evidence="3" id="KW-0804">Transcription</keyword>
<reference evidence="6 7" key="1">
    <citation type="submission" date="2016-11" db="EMBL/GenBank/DDBJ databases">
        <title>Paenibacillus species isolates.</title>
        <authorList>
            <person name="Beno S.M."/>
        </authorList>
    </citation>
    <scope>NUCLEOTIDE SEQUENCE [LARGE SCALE GENOMIC DNA]</scope>
    <source>
        <strain evidence="6 7">FSL R5-0378</strain>
    </source>
</reference>
<dbReference type="SMART" id="SM01134">
    <property type="entry name" value="DeoRC"/>
    <property type="match status" value="1"/>
</dbReference>
<dbReference type="EMBL" id="MRTP01000004">
    <property type="protein sequence ID" value="OMF53582.1"/>
    <property type="molecule type" value="Genomic_DNA"/>
</dbReference>
<protein>
    <submittedName>
        <fullName evidence="6">Transcriptional regulator</fullName>
    </submittedName>
</protein>
<dbReference type="InterPro" id="IPR036390">
    <property type="entry name" value="WH_DNA-bd_sf"/>
</dbReference>
<dbReference type="SMART" id="SM00420">
    <property type="entry name" value="HTH_DEOR"/>
    <property type="match status" value="1"/>
</dbReference>
<organism evidence="6 7">
    <name type="scientific">Paenibacillus rhizosphaerae</name>
    <dbReference type="NCBI Taxonomy" id="297318"/>
    <lineage>
        <taxon>Bacteria</taxon>
        <taxon>Bacillati</taxon>
        <taxon>Bacillota</taxon>
        <taxon>Bacilli</taxon>
        <taxon>Bacillales</taxon>
        <taxon>Paenibacillaceae</taxon>
        <taxon>Paenibacillus</taxon>
    </lineage>
</organism>
<dbReference type="SUPFAM" id="SSF46785">
    <property type="entry name" value="Winged helix' DNA-binding domain"/>
    <property type="match status" value="1"/>
</dbReference>
<dbReference type="PRINTS" id="PR00037">
    <property type="entry name" value="HTHLACR"/>
</dbReference>
<evidence type="ECO:0000259" key="5">
    <source>
        <dbReference type="PROSITE" id="PS51000"/>
    </source>
</evidence>
<gene>
    <name evidence="6" type="ORF">BK138_17245</name>
</gene>
<name>A0A1R1EPA7_9BACL</name>
<keyword evidence="7" id="KW-1185">Reference proteome</keyword>
<proteinExistence type="predicted"/>